<sequence length="226" mass="24685">MSNQAPPLQRGQGYLTPLSQTNRLTSGGHSSVLVSHQNAPHSFSISIPQSATADAPGHFSQSVTSNMYQRSSSTAGHSISVPQYNYPTYSPSILRGADPCFTSEVSKTTTEMNLGYNLQEQDGLEPQVRPLKRIKGTQGNREKLDPSKIWPESMLLNCDSTTSGFMVRRPAAPFFEIGRVSRITALDIRRKTFVNILKGLQGSLARDGGRRNRSPDDICSAACPRS</sequence>
<feature type="compositionally biased region" description="Basic and acidic residues" evidence="1">
    <location>
        <begin position="207"/>
        <end position="216"/>
    </location>
</feature>
<organism evidence="2">
    <name type="scientific">Mytilinidion resinicola</name>
    <dbReference type="NCBI Taxonomy" id="574789"/>
    <lineage>
        <taxon>Eukaryota</taxon>
        <taxon>Fungi</taxon>
        <taxon>Dikarya</taxon>
        <taxon>Ascomycota</taxon>
        <taxon>Pezizomycotina</taxon>
        <taxon>Dothideomycetes</taxon>
        <taxon>Pleosporomycetidae</taxon>
        <taxon>Mytilinidiales</taxon>
        <taxon>Mytilinidiaceae</taxon>
        <taxon>Mytilinidion</taxon>
    </lineage>
</organism>
<dbReference type="RefSeq" id="XP_033570185.1">
    <property type="nucleotide sequence ID" value="XM_033721196.1"/>
</dbReference>
<protein>
    <submittedName>
        <fullName evidence="2 4">Uncharacterized protein</fullName>
    </submittedName>
</protein>
<evidence type="ECO:0000313" key="4">
    <source>
        <dbReference type="RefSeq" id="XP_033570185.1"/>
    </source>
</evidence>
<reference evidence="4" key="3">
    <citation type="submission" date="2025-04" db="UniProtKB">
        <authorList>
            <consortium name="RefSeq"/>
        </authorList>
    </citation>
    <scope>IDENTIFICATION</scope>
    <source>
        <strain evidence="4">CBS 304.34</strain>
    </source>
</reference>
<feature type="region of interest" description="Disordered" evidence="1">
    <location>
        <begin position="1"/>
        <end position="34"/>
    </location>
</feature>
<gene>
    <name evidence="2 4" type="ORF">BDZ99DRAFT_468206</name>
</gene>
<evidence type="ECO:0000313" key="3">
    <source>
        <dbReference type="Proteomes" id="UP000504636"/>
    </source>
</evidence>
<dbReference type="AlphaFoldDB" id="A0A6A6Y324"/>
<feature type="region of interest" description="Disordered" evidence="1">
    <location>
        <begin position="48"/>
        <end position="68"/>
    </location>
</feature>
<evidence type="ECO:0000313" key="2">
    <source>
        <dbReference type="EMBL" id="KAF2803221.1"/>
    </source>
</evidence>
<keyword evidence="3" id="KW-1185">Reference proteome</keyword>
<feature type="compositionally biased region" description="Polar residues" evidence="1">
    <location>
        <begin position="17"/>
        <end position="34"/>
    </location>
</feature>
<feature type="compositionally biased region" description="Polar residues" evidence="1">
    <location>
        <begin position="59"/>
        <end position="68"/>
    </location>
</feature>
<dbReference type="Proteomes" id="UP000504636">
    <property type="component" value="Unplaced"/>
</dbReference>
<evidence type="ECO:0000256" key="1">
    <source>
        <dbReference type="SAM" id="MobiDB-lite"/>
    </source>
</evidence>
<accession>A0A6A6Y324</accession>
<reference evidence="4" key="2">
    <citation type="submission" date="2020-04" db="EMBL/GenBank/DDBJ databases">
        <authorList>
            <consortium name="NCBI Genome Project"/>
        </authorList>
    </citation>
    <scope>NUCLEOTIDE SEQUENCE</scope>
    <source>
        <strain evidence="4">CBS 304.34</strain>
    </source>
</reference>
<name>A0A6A6Y324_9PEZI</name>
<feature type="region of interest" description="Disordered" evidence="1">
    <location>
        <begin position="204"/>
        <end position="226"/>
    </location>
</feature>
<dbReference type="GeneID" id="54462089"/>
<proteinExistence type="predicted"/>
<reference evidence="2 4" key="1">
    <citation type="journal article" date="2020" name="Stud. Mycol.">
        <title>101 Dothideomycetes genomes: a test case for predicting lifestyles and emergence of pathogens.</title>
        <authorList>
            <person name="Haridas S."/>
            <person name="Albert R."/>
            <person name="Binder M."/>
            <person name="Bloem J."/>
            <person name="Labutti K."/>
            <person name="Salamov A."/>
            <person name="Andreopoulos B."/>
            <person name="Baker S."/>
            <person name="Barry K."/>
            <person name="Bills G."/>
            <person name="Bluhm B."/>
            <person name="Cannon C."/>
            <person name="Castanera R."/>
            <person name="Culley D."/>
            <person name="Daum C."/>
            <person name="Ezra D."/>
            <person name="Gonzalez J."/>
            <person name="Henrissat B."/>
            <person name="Kuo A."/>
            <person name="Liang C."/>
            <person name="Lipzen A."/>
            <person name="Lutzoni F."/>
            <person name="Magnuson J."/>
            <person name="Mondo S."/>
            <person name="Nolan M."/>
            <person name="Ohm R."/>
            <person name="Pangilinan J."/>
            <person name="Park H.-J."/>
            <person name="Ramirez L."/>
            <person name="Alfaro M."/>
            <person name="Sun H."/>
            <person name="Tritt A."/>
            <person name="Yoshinaga Y."/>
            <person name="Zwiers L.-H."/>
            <person name="Turgeon B."/>
            <person name="Goodwin S."/>
            <person name="Spatafora J."/>
            <person name="Crous P."/>
            <person name="Grigoriev I."/>
        </authorList>
    </citation>
    <scope>NUCLEOTIDE SEQUENCE</scope>
    <source>
        <strain evidence="2 4">CBS 304.34</strain>
    </source>
</reference>
<dbReference type="EMBL" id="MU003718">
    <property type="protein sequence ID" value="KAF2803221.1"/>
    <property type="molecule type" value="Genomic_DNA"/>
</dbReference>